<dbReference type="Proteomes" id="UP000187708">
    <property type="component" value="Unassembled WGS sequence"/>
</dbReference>
<dbReference type="RefSeq" id="WP_001101831.1">
    <property type="nucleotide sequence ID" value="NZ_CATNOJ010000312.1"/>
</dbReference>
<evidence type="ECO:0000313" key="10">
    <source>
        <dbReference type="Proteomes" id="UP000187708"/>
    </source>
</evidence>
<gene>
    <name evidence="1" type="ORF">BZ172_26330</name>
    <name evidence="3" type="ORF">ERS008175_04447</name>
    <name evidence="2" type="ORF">ERS428554_04938</name>
    <name evidence="6" type="ORF">SAMEA1569760_04619</name>
    <name evidence="4" type="ORF">SAMEA2054241_04524</name>
    <name evidence="5" type="ORF">SAMEA3356023_04700</name>
    <name evidence="7" type="ORF">SAMEA3710766_04302</name>
</gene>
<dbReference type="EMBL" id="FUBI01000304">
    <property type="protein sequence ID" value="SJH70704.1"/>
    <property type="molecule type" value="Genomic_DNA"/>
</dbReference>
<reference evidence="7 14" key="3">
    <citation type="submission" date="2018-06" db="EMBL/GenBank/DDBJ databases">
        <authorList>
            <consortium name="Pathogen Informatics"/>
            <person name="Doyle S."/>
        </authorList>
    </citation>
    <scope>NUCLEOTIDE SEQUENCE [LARGE SCALE GENOMIC DNA]</scope>
    <source>
        <strain evidence="7 14">4028STDY6275292</strain>
    </source>
</reference>
<dbReference type="EMBL" id="CWXZ01000329">
    <property type="protein sequence ID" value="CSL11848.1"/>
    <property type="molecule type" value="Genomic_DNA"/>
</dbReference>
<dbReference type="EMBL" id="FTSV01000333">
    <property type="protein sequence ID" value="SIY54944.1"/>
    <property type="molecule type" value="Genomic_DNA"/>
</dbReference>
<dbReference type="Proteomes" id="UP000187717">
    <property type="component" value="Unassembled WGS sequence"/>
</dbReference>
<evidence type="ECO:0000313" key="2">
    <source>
        <dbReference type="EMBL" id="CSL11848.1"/>
    </source>
</evidence>
<reference evidence="10 11" key="1">
    <citation type="submission" date="2017-01" db="EMBL/GenBank/DDBJ databases">
        <authorList>
            <consortium name="Pathogen Informatics"/>
        </authorList>
    </citation>
    <scope>NUCLEOTIDE SEQUENCE [LARGE SCALE GENOMIC DNA]</scope>
    <source>
        <strain evidence="3 8">20003593_1361393</strain>
        <strain evidence="2 9">20352044</strain>
        <strain evidence="4 10">2090STDY5461769</strain>
        <strain evidence="5 11">3626STDY6095480</strain>
        <strain evidence="6">Sh1405</strain>
        <strain evidence="12">sh1405</strain>
    </source>
</reference>
<sequence length="79" mass="8469">MNVLRHVNAINMGVCILILVIGCANAKVLKRCILPAPDGGVEKLSKPNLHGVIKKVDLNTNEAEIKIKEGAPIKLSSML</sequence>
<accession>A0A0H8WBI6</accession>
<name>A0A0H8WBI6_SHISO</name>
<evidence type="ECO:0000313" key="14">
    <source>
        <dbReference type="Proteomes" id="UP000251393"/>
    </source>
</evidence>
<dbReference type="Proteomes" id="UP000188006">
    <property type="component" value="Unassembled WGS sequence"/>
</dbReference>
<dbReference type="EMBL" id="CXEC01000353">
    <property type="protein sequence ID" value="CSS28840.1"/>
    <property type="molecule type" value="Genomic_DNA"/>
</dbReference>
<evidence type="ECO:0008006" key="15">
    <source>
        <dbReference type="Google" id="ProtNLM"/>
    </source>
</evidence>
<dbReference type="Proteomes" id="UP000251393">
    <property type="component" value="Unassembled WGS sequence"/>
</dbReference>
<dbReference type="EMBL" id="FTXV01000263">
    <property type="protein sequence ID" value="SJE68924.1"/>
    <property type="molecule type" value="Genomic_DNA"/>
</dbReference>
<evidence type="ECO:0000313" key="1">
    <source>
        <dbReference type="EMBL" id="ARS08389.1"/>
    </source>
</evidence>
<dbReference type="Proteomes" id="UP000194501">
    <property type="component" value="Chromosome"/>
</dbReference>
<dbReference type="EMBL" id="UDYI01000196">
    <property type="protein sequence ID" value="SRR27488.1"/>
    <property type="molecule type" value="Genomic_DNA"/>
</dbReference>
<organism evidence="6 12">
    <name type="scientific">Shigella sonnei</name>
    <dbReference type="NCBI Taxonomy" id="624"/>
    <lineage>
        <taxon>Bacteria</taxon>
        <taxon>Pseudomonadati</taxon>
        <taxon>Pseudomonadota</taxon>
        <taxon>Gammaproteobacteria</taxon>
        <taxon>Enterobacterales</taxon>
        <taxon>Enterobacteriaceae</taxon>
        <taxon>Shigella</taxon>
    </lineage>
</organism>
<protein>
    <recommendedName>
        <fullName evidence="15">Lipoprotein</fullName>
    </recommendedName>
</protein>
<dbReference type="Proteomes" id="UP000045991">
    <property type="component" value="Unassembled WGS sequence"/>
</dbReference>
<dbReference type="EMBL" id="CP019689">
    <property type="protein sequence ID" value="ARS08389.1"/>
    <property type="molecule type" value="Genomic_DNA"/>
</dbReference>
<evidence type="ECO:0000313" key="12">
    <source>
        <dbReference type="Proteomes" id="UP000188006"/>
    </source>
</evidence>
<evidence type="ECO:0000313" key="5">
    <source>
        <dbReference type="EMBL" id="SJE68924.1"/>
    </source>
</evidence>
<evidence type="ECO:0000313" key="13">
    <source>
        <dbReference type="Proteomes" id="UP000194501"/>
    </source>
</evidence>
<dbReference type="STRING" id="216599.GCA_000283715_01887"/>
<evidence type="ECO:0000313" key="9">
    <source>
        <dbReference type="Proteomes" id="UP000045991"/>
    </source>
</evidence>
<evidence type="ECO:0000313" key="7">
    <source>
        <dbReference type="EMBL" id="SRR27488.1"/>
    </source>
</evidence>
<evidence type="ECO:0000313" key="6">
    <source>
        <dbReference type="EMBL" id="SJH70704.1"/>
    </source>
</evidence>
<evidence type="ECO:0000313" key="4">
    <source>
        <dbReference type="EMBL" id="SIY54944.1"/>
    </source>
</evidence>
<dbReference type="GeneID" id="93775611"/>
<dbReference type="AlphaFoldDB" id="A0A0H8WBI6"/>
<evidence type="ECO:0000313" key="3">
    <source>
        <dbReference type="EMBL" id="CSS28840.1"/>
    </source>
</evidence>
<evidence type="ECO:0000313" key="8">
    <source>
        <dbReference type="Proteomes" id="UP000040926"/>
    </source>
</evidence>
<proteinExistence type="predicted"/>
<evidence type="ECO:0000313" key="11">
    <source>
        <dbReference type="Proteomes" id="UP000187717"/>
    </source>
</evidence>
<reference evidence="1 13" key="2">
    <citation type="submission" date="2017-02" db="EMBL/GenBank/DDBJ databases">
        <authorList>
            <person name="Svab D."/>
            <person name="Balint B."/>
            <person name="Maroti G."/>
            <person name="Vasarhelyi B."/>
            <person name="Horvath B."/>
            <person name="Toth I."/>
        </authorList>
    </citation>
    <scope>NUCLEOTIDE SEQUENCE [LARGE SCALE GENOMIC DNA]</scope>
    <source>
        <strain evidence="1">75/02</strain>
    </source>
</reference>
<dbReference type="Proteomes" id="UP000040926">
    <property type="component" value="Unassembled WGS sequence"/>
</dbReference>
<dbReference type="PROSITE" id="PS51257">
    <property type="entry name" value="PROKAR_LIPOPROTEIN"/>
    <property type="match status" value="1"/>
</dbReference>